<feature type="domain" description="Calx-beta" evidence="12">
    <location>
        <begin position="1826"/>
        <end position="1937"/>
    </location>
</feature>
<dbReference type="InterPro" id="IPR038081">
    <property type="entry name" value="CalX-like_sf"/>
</dbReference>
<evidence type="ECO:0000256" key="10">
    <source>
        <dbReference type="SAM" id="Phobius"/>
    </source>
</evidence>
<name>A0A8C4NEW7_EPTBU</name>
<organism evidence="13 14">
    <name type="scientific">Eptatretus burgeri</name>
    <name type="common">Inshore hagfish</name>
    <dbReference type="NCBI Taxonomy" id="7764"/>
    <lineage>
        <taxon>Eukaryota</taxon>
        <taxon>Metazoa</taxon>
        <taxon>Chordata</taxon>
        <taxon>Craniata</taxon>
        <taxon>Vertebrata</taxon>
        <taxon>Cyclostomata</taxon>
        <taxon>Myxini</taxon>
        <taxon>Myxiniformes</taxon>
        <taxon>Myxinidae</taxon>
        <taxon>Eptatretinae</taxon>
        <taxon>Eptatretus</taxon>
    </lineage>
</organism>
<feature type="signal peptide" evidence="11">
    <location>
        <begin position="1"/>
        <end position="24"/>
    </location>
</feature>
<feature type="repeat" description="CSPG" evidence="8">
    <location>
        <begin position="1144"/>
        <end position="1237"/>
    </location>
</feature>
<keyword evidence="6" id="KW-0130">Cell adhesion</keyword>
<dbReference type="Proteomes" id="UP000694388">
    <property type="component" value="Unplaced"/>
</dbReference>
<feature type="repeat" description="CSPG" evidence="8">
    <location>
        <begin position="900"/>
        <end position="992"/>
    </location>
</feature>
<dbReference type="SUPFAM" id="SSF141072">
    <property type="entry name" value="CalX-like"/>
    <property type="match status" value="5"/>
</dbReference>
<dbReference type="PANTHER" id="PTHR45739:SF8">
    <property type="entry name" value="FRAS1-RELATED EXTRACELLULAR MATRIX PROTEIN 1"/>
    <property type="match status" value="1"/>
</dbReference>
<dbReference type="InterPro" id="IPR039005">
    <property type="entry name" value="CSPG_rpt"/>
</dbReference>
<feature type="domain" description="Calx-beta" evidence="12">
    <location>
        <begin position="1952"/>
        <end position="2058"/>
    </location>
</feature>
<feature type="repeat" description="CSPG" evidence="8">
    <location>
        <begin position="517"/>
        <end position="629"/>
    </location>
</feature>
<dbReference type="GeneTree" id="ENSGT00940000155313"/>
<feature type="repeat" description="CSPG" evidence="8">
    <location>
        <begin position="1487"/>
        <end position="1576"/>
    </location>
</feature>
<dbReference type="Pfam" id="PF19309">
    <property type="entry name" value="Frem_N"/>
    <property type="match status" value="1"/>
</dbReference>
<feature type="repeat" description="CSPG" evidence="8">
    <location>
        <begin position="1021"/>
        <end position="1123"/>
    </location>
</feature>
<feature type="domain" description="Calx-beta" evidence="12">
    <location>
        <begin position="2162"/>
        <end position="2265"/>
    </location>
</feature>
<dbReference type="SMART" id="SM00237">
    <property type="entry name" value="Calx_beta"/>
    <property type="match status" value="4"/>
</dbReference>
<dbReference type="PANTHER" id="PTHR45739">
    <property type="entry name" value="MATRIX PROTEIN, PUTATIVE-RELATED"/>
    <property type="match status" value="1"/>
</dbReference>
<keyword evidence="10" id="KW-1133">Transmembrane helix</keyword>
<feature type="repeat" description="CSPG" evidence="8">
    <location>
        <begin position="408"/>
        <end position="496"/>
    </location>
</feature>
<feature type="repeat" description="CSPG" evidence="8">
    <location>
        <begin position="1610"/>
        <end position="1707"/>
    </location>
</feature>
<reference evidence="13" key="1">
    <citation type="submission" date="2025-08" db="UniProtKB">
        <authorList>
            <consortium name="Ensembl"/>
        </authorList>
    </citation>
    <scope>IDENTIFICATION</scope>
</reference>
<keyword evidence="10" id="KW-0812">Transmembrane</keyword>
<dbReference type="InterPro" id="IPR045658">
    <property type="entry name" value="FRAS1-rel_N"/>
</dbReference>
<dbReference type="InterPro" id="IPR051561">
    <property type="entry name" value="FRAS1_ECM"/>
</dbReference>
<dbReference type="OMA" id="VCRIIII"/>
<evidence type="ECO:0000256" key="6">
    <source>
        <dbReference type="ARBA" id="ARBA00022889"/>
    </source>
</evidence>
<dbReference type="GO" id="GO:0009653">
    <property type="term" value="P:anatomical structure morphogenesis"/>
    <property type="evidence" value="ECO:0007669"/>
    <property type="project" value="TreeGrafter"/>
</dbReference>
<feature type="repeat" description="CSPG" evidence="8">
    <location>
        <begin position="781"/>
        <end position="872"/>
    </location>
</feature>
<evidence type="ECO:0000256" key="7">
    <source>
        <dbReference type="ARBA" id="ARBA00023180"/>
    </source>
</evidence>
<dbReference type="PROSITE" id="PS51854">
    <property type="entry name" value="CSPG"/>
    <property type="match status" value="12"/>
</dbReference>
<feature type="region of interest" description="Disordered" evidence="9">
    <location>
        <begin position="3063"/>
        <end position="3095"/>
    </location>
</feature>
<feature type="repeat" description="CSPG" evidence="8">
    <location>
        <begin position="286"/>
        <end position="383"/>
    </location>
</feature>
<keyword evidence="3 11" id="KW-0732">Signal</keyword>
<evidence type="ECO:0000259" key="12">
    <source>
        <dbReference type="SMART" id="SM00237"/>
    </source>
</evidence>
<keyword evidence="2" id="KW-0479">Metal-binding</keyword>
<dbReference type="Pfam" id="PF03160">
    <property type="entry name" value="Calx-beta"/>
    <property type="match status" value="4"/>
</dbReference>
<evidence type="ECO:0000313" key="14">
    <source>
        <dbReference type="Proteomes" id="UP000694388"/>
    </source>
</evidence>
<feature type="repeat" description="CSPG" evidence="8">
    <location>
        <begin position="1375"/>
        <end position="1467"/>
    </location>
</feature>
<evidence type="ECO:0000256" key="4">
    <source>
        <dbReference type="ARBA" id="ARBA00022737"/>
    </source>
</evidence>
<evidence type="ECO:0000256" key="2">
    <source>
        <dbReference type="ARBA" id="ARBA00022723"/>
    </source>
</evidence>
<proteinExistence type="inferred from homology"/>
<evidence type="ECO:0000313" key="13">
    <source>
        <dbReference type="Ensembl" id="ENSEBUP00000001469.1"/>
    </source>
</evidence>
<dbReference type="GO" id="GO:0007155">
    <property type="term" value="P:cell adhesion"/>
    <property type="evidence" value="ECO:0007669"/>
    <property type="project" value="UniProtKB-KW"/>
</dbReference>
<sequence length="3095" mass="347162">MRTYMTSCVIFMSRCVLLITLTTALWDSQPPHGVQAWYRHPSEPYYSQRSRPTTDSILRANTGIRVSAGRSVFLDPVKDLVVRVPAGDHCTITVLDNDPLSQKPGILIPKHFNCEFGPDEVKYQHVGWHSPEKDCVKLQLRYDTRDHTTIIPFTLDVTVEFSQLEVVTKTALLNVPTLLGKSDPINGNILNFAFNRDEICKLSILAGSGWLPRYGTLVYPSDANRHIMSCDEFMNAGIYYEHTAKTSSPDRDYIPMMVHVMDKEGKFSKEEYFQITVRIHGGTKNTPPKLRFDTLMMLEVDQFVMTAITPDKLAAEDAETDPDNLIFNITSQMTREQGSIVSTDDRNLPITAFYQRDIIDLKIAYKPPAVESYIERIYQIEIRIIDSEEAMSEPFIFMIVVKPINTLAPVVTKNKGQMLFEGQSRPLSSVHNLQIGDQDNLQDVQIRVIDGLRHGELTIFGAERKFFTPDDLDSALVVYQHDGSDTYSDNIIFRMTDGLHEVEFLFPITVAPTDDEPPVIYANHGLTIDENGIALISQFVISATDIDSDDSTILFFLEEPLSKIGKLIFQQFEKPIDPFVWKFIKSEGVYERVVTEWFQKDIMDGKLYYKHVGPHSATPIIDQFVFRVQDDNDPPNRSGVQRFLINVKPVDHLPPKPSAEATLHMTVQEYTMTRFYRKLLCYIDEDTSDRDLKFTILHPPVDTDENNPVPMGNLVLTENPDIVVNEFTQAQINHLKISYKPPDVELGITPHVVQFNFTVQDLANHFVLGKFTIFLQPVNNKPPTITNTGFTIFERGRFVLSNVELNALDTDTSSDDISFTLRQVPRHGVLQNFGTEMLTGQQFDLSDVANGRIVYIHNGDKSTKDSININVSDGIHEVPIITRITVKTVDDETPRLNVHDSIGTLEVSTSVLENGETQITSGLIQGTDERTDDLKLIFIVNEKPQHGIIQVNGKQADMFSQRDVIDGVVLYSHNNIEIGMQVQKDTFKLVLSDKSEEFIVGRRKIESVQFRVSILPVDSIAPELQIKGTFLVKEGEKSKITLNHVTAKDVDTRHDEIHCTILEQPTNGYLENISPGLGSERSRVGLPISSFLMKDIRLEHINYVQSIHKGVEPSEDQFTIRCSDGINFSPRHKFPIEIIPSNDELPEIFTKKLIVQEGMMLIINNSTLIAKDDDVPADELHFHVVKPPSHGRIVQQIPMGNILVNSFSFQQIGGNFIIMYEHDDSESKHDHLLLQLTDGKHIVEKNVSIKVVASDDETPRMAINNGLDVEIGETKVITNKILKATDFDSEDKDLMYVIKFGPTQGVLQRQGQNGILVNISTSMTFTQDEIDKKLIQYVHRGQERIRDIIKFDITDGLNPLIDRYFYVTIGSIDNVHPDIINKGVSLKEGGLVTLTTDILSTSDINSPDEHLRFRITRPPSRGHLESTDSPGVSITSFTQLQLAGNKIYYIHTSDDEVKMDSFEFEVTDGFNPVFRTFRISISDLDNKKPVVTINELVLSEGENKIITPFELMVEDQDTPDPLLQFTITQVPIHGKLQNGESQIVNVFTKQDLNENAISYKHDGSETTADSFSFTVTDGTHTDFFVFPDTVLETRKPQTMHIKIIPVDNGIPQVLVNKGAPSLRAFLSGHIGFMLTNKVLKAEDRDSPNQSLLFHITEAPQHGIIINLNLGNNSISSFKQGDVDDLRICYILHDPSNATRDVFYFTVEDAGGNIQQQQPFLLTWAWISIEHNYYHVEEKDKSLTITLRRRGYLGETSFVSISTHDDTARKGEDFKGKPQKQVQFNPGQTTASWSVDIISDGVFERSEMFRIVLSQPILAVLENPQVTVIEIFDPSDESTVFIPKEEYVVDENIGRFLIPIRRSGDVSEELMVICFTEQGSAMGTVPQTVLSFSDYISRAEDHTSVLNFERGDSEQPCPVLIIDDSLYEMEEVFNVSLGVLMGGRLGGTFPSTRIIITPDTNDEPSFYFGESKYTVEENAGSFEVRVWRTGTDLTQEASVTVRSRKVRPMSAEAGVDYVGISQILDFQPGVTMQSLHITILDDLGQPVLEGPERFELVLRMPVNAVLGEPSTISVLINDSFSDREFFERVTIIKHLTKGRVQLLMTRPCVSRLQFSPTGETEKACVLLLVDDSTYEDEEELQLMLGSPKSDSSFGASIGKQNKTLVKIKDGADKPIIIFGETKFSVHEPSRDGDTLLRIPVLRHGDTSQLSVVRVHTKDGSANSGSDYIPISEEIAFRAGETEHFVEVRILYDGEREMREAFSVHLRPDKHMVAETRKSKVTVYIEEVESMADVTFPSVPEVISLMFYDDAIKATEQPNPPAGYPLICITACNPKYTNYAKTGSICDDEQINNTLTLYRWLVSAPTGADGVTSPLREVDSDTFFTSTKLISLDSIYFAPGSRVQCAACAINMNGHKGLELLSPVISVSLCQPRIAGAVGAEPFTARLRYTGRDAPHHSNLIKLTITMPHIDGMLPVISTRPLSNFELTLSPDGTRVASHSCSNIVSHNELRTRYGFLTEAKMNPEAVGETVPYQYGTALRSATTLNFYRNLNLDACLWQFISYYDMSELLTECGGSIGTDGQVLNLVQSYVTLRVPLYVSYVFHSPAAIGGWQHFDLRSDMRLTFVYDTAILWQDGIGSPPEAELQGALYPTSMRINKEGRLVVNFRTEARFHGLFVTSHPGTSAQAMVFCEDHSSLTFTLHIIHSERTFNQPEQQWSFISDFAVRDYSGAYTVRLIPCTPAPSRSYSWPVVCEPHELLTFNLDIRFQQVSDPVAAKFSLNTQIFLLKNKALWLSNGSMGFGEGTDTAFDKGSIIYGRVMVDPVQNLGNSFICNIEKVFLCTGADGYVPKYNPLGREYGCLANTPSLLHHFKILDKAQPEMQTTTFWSIPFHAHFASDVPDAKPLIQQTGSDGFQMDSTSLFQVEAGREWYIHAVYTMRAHSAASRGIDKRSLDNIHHSVAVAGGHVRAPRDYLGDTVPQEVQYIGVEDQRGTNMQHVMLERSIRKGSDGQEISFPFDGISKILPAEQQPSEAIGTSILVAVALLILAIVVTMVTAVVIRQQRRRQNAMGGHVKTRRADQSKPVPIRPHITVDSTEV</sequence>
<dbReference type="Ensembl" id="ENSEBUT00000001797.1">
    <property type="protein sequence ID" value="ENSEBUP00000001469.1"/>
    <property type="gene ID" value="ENSEBUG00000001089.1"/>
</dbReference>
<feature type="domain" description="Calx-beta" evidence="12">
    <location>
        <begin position="1709"/>
        <end position="1813"/>
    </location>
</feature>
<feature type="chain" id="PRO_5034918675" evidence="11">
    <location>
        <begin position="25"/>
        <end position="3095"/>
    </location>
</feature>
<evidence type="ECO:0000256" key="5">
    <source>
        <dbReference type="ARBA" id="ARBA00022837"/>
    </source>
</evidence>
<dbReference type="InterPro" id="IPR003644">
    <property type="entry name" value="Calx_beta"/>
</dbReference>
<feature type="transmembrane region" description="Helical" evidence="10">
    <location>
        <begin position="3036"/>
        <end position="3057"/>
    </location>
</feature>
<dbReference type="GO" id="GO:0016020">
    <property type="term" value="C:membrane"/>
    <property type="evidence" value="ECO:0007669"/>
    <property type="project" value="InterPro"/>
</dbReference>
<evidence type="ECO:0000256" key="1">
    <source>
        <dbReference type="ARBA" id="ARBA00005529"/>
    </source>
</evidence>
<reference evidence="13" key="2">
    <citation type="submission" date="2025-09" db="UniProtKB">
        <authorList>
            <consortium name="Ensembl"/>
        </authorList>
    </citation>
    <scope>IDENTIFICATION</scope>
</reference>
<dbReference type="Pfam" id="PF16184">
    <property type="entry name" value="Cadherin_3"/>
    <property type="match status" value="12"/>
</dbReference>
<keyword evidence="5" id="KW-0106">Calcium</keyword>
<protein>
    <submittedName>
        <fullName evidence="13">FRAS1 related extracellular matrix 2a</fullName>
    </submittedName>
</protein>
<evidence type="ECO:0000256" key="11">
    <source>
        <dbReference type="SAM" id="SignalP"/>
    </source>
</evidence>
<keyword evidence="10" id="KW-0472">Membrane</keyword>
<dbReference type="GO" id="GO:0007154">
    <property type="term" value="P:cell communication"/>
    <property type="evidence" value="ECO:0007669"/>
    <property type="project" value="InterPro"/>
</dbReference>
<feature type="repeat" description="CSPG" evidence="8">
    <location>
        <begin position="1258"/>
        <end position="1354"/>
    </location>
</feature>
<evidence type="ECO:0000256" key="9">
    <source>
        <dbReference type="SAM" id="MobiDB-lite"/>
    </source>
</evidence>
<keyword evidence="7" id="KW-0325">Glycoprotein</keyword>
<keyword evidence="14" id="KW-1185">Reference proteome</keyword>
<evidence type="ECO:0000256" key="8">
    <source>
        <dbReference type="PROSITE-ProRule" id="PRU01201"/>
    </source>
</evidence>
<accession>A0A8C4NEW7</accession>
<evidence type="ECO:0000256" key="3">
    <source>
        <dbReference type="ARBA" id="ARBA00022729"/>
    </source>
</evidence>
<dbReference type="GO" id="GO:0046872">
    <property type="term" value="F:metal ion binding"/>
    <property type="evidence" value="ECO:0007669"/>
    <property type="project" value="UniProtKB-KW"/>
</dbReference>
<feature type="repeat" description="CSPG" evidence="8">
    <location>
        <begin position="654"/>
        <end position="760"/>
    </location>
</feature>
<dbReference type="Gene3D" id="2.60.40.2030">
    <property type="match status" value="4"/>
</dbReference>
<comment type="similarity">
    <text evidence="1">Belongs to the FRAS1 family.</text>
</comment>
<keyword evidence="4" id="KW-0677">Repeat</keyword>